<protein>
    <submittedName>
        <fullName evidence="1">Uncharacterized protein</fullName>
    </submittedName>
</protein>
<evidence type="ECO:0000313" key="1">
    <source>
        <dbReference type="EMBL" id="TNN29960.1"/>
    </source>
</evidence>
<proteinExistence type="predicted"/>
<organism evidence="1 2">
    <name type="scientific">Liparis tanakae</name>
    <name type="common">Tanaka's snailfish</name>
    <dbReference type="NCBI Taxonomy" id="230148"/>
    <lineage>
        <taxon>Eukaryota</taxon>
        <taxon>Metazoa</taxon>
        <taxon>Chordata</taxon>
        <taxon>Craniata</taxon>
        <taxon>Vertebrata</taxon>
        <taxon>Euteleostomi</taxon>
        <taxon>Actinopterygii</taxon>
        <taxon>Neopterygii</taxon>
        <taxon>Teleostei</taxon>
        <taxon>Neoteleostei</taxon>
        <taxon>Acanthomorphata</taxon>
        <taxon>Eupercaria</taxon>
        <taxon>Perciformes</taxon>
        <taxon>Cottioidei</taxon>
        <taxon>Cottales</taxon>
        <taxon>Liparidae</taxon>
        <taxon>Liparis</taxon>
    </lineage>
</organism>
<evidence type="ECO:0000313" key="2">
    <source>
        <dbReference type="Proteomes" id="UP000314294"/>
    </source>
</evidence>
<gene>
    <name evidence="1" type="ORF">EYF80_059890</name>
</gene>
<dbReference type="EMBL" id="SRLO01004995">
    <property type="protein sequence ID" value="TNN29960.1"/>
    <property type="molecule type" value="Genomic_DNA"/>
</dbReference>
<comment type="caution">
    <text evidence="1">The sequence shown here is derived from an EMBL/GenBank/DDBJ whole genome shotgun (WGS) entry which is preliminary data.</text>
</comment>
<sequence length="70" mass="7346">MPPGLQTALVTKERRQVTVSGDSPAGCSEAVRMRTHSGSSVPVMVSVDLSGSVPPPPDPDQDFYVYLCAA</sequence>
<reference evidence="1 2" key="1">
    <citation type="submission" date="2019-03" db="EMBL/GenBank/DDBJ databases">
        <title>First draft genome of Liparis tanakae, snailfish: a comprehensive survey of snailfish specific genes.</title>
        <authorList>
            <person name="Kim W."/>
            <person name="Song I."/>
            <person name="Jeong J.-H."/>
            <person name="Kim D."/>
            <person name="Kim S."/>
            <person name="Ryu S."/>
            <person name="Song J.Y."/>
            <person name="Lee S.K."/>
        </authorList>
    </citation>
    <scope>NUCLEOTIDE SEQUENCE [LARGE SCALE GENOMIC DNA]</scope>
    <source>
        <tissue evidence="1">Muscle</tissue>
    </source>
</reference>
<name>A0A4Z2EN02_9TELE</name>
<accession>A0A4Z2EN02</accession>
<keyword evidence="2" id="KW-1185">Reference proteome</keyword>
<dbReference type="AlphaFoldDB" id="A0A4Z2EN02"/>
<dbReference type="Proteomes" id="UP000314294">
    <property type="component" value="Unassembled WGS sequence"/>
</dbReference>